<proteinExistence type="predicted"/>
<feature type="signal peptide" evidence="1">
    <location>
        <begin position="1"/>
        <end position="27"/>
    </location>
</feature>
<comment type="caution">
    <text evidence="2">The sequence shown here is derived from an EMBL/GenBank/DDBJ whole genome shotgun (WGS) entry which is preliminary data.</text>
</comment>
<dbReference type="InterPro" id="IPR011990">
    <property type="entry name" value="TPR-like_helical_dom_sf"/>
</dbReference>
<accession>A0A2A4HWU8</accession>
<dbReference type="Proteomes" id="UP000218784">
    <property type="component" value="Unassembled WGS sequence"/>
</dbReference>
<sequence length="424" mass="45048">MKSISNALMATLLASGATLLVAQPALAKKEEKQQAGAPALKLSNEVRGPAAQAQTALAAKDVATAAPLVAAVEAAAKTDDEKYIAAALRLNLEAIRMDSGGNADALVAPLDALIANARTPQADKARYAYQRGIIAANKKDNAGAAAFFEQARQLGNTDPNLPLQIVKLKMDAGDTAGGLAELTKMVDAQTAAGQKPTEDIYRYAIAKTNQKKMNAETMAWIRRYLAAYPTMKNWRDMVVFWGIQPQSVVTLDKQQKIDLYRLLRLGKSLADQYDYEIYAQWATDVGLPWESKTILTEGKAAGKVPADSANATGLLTAANRFISNEGSLSGLETKAKAAANGKLAAGTADAYLGSDQYAKAVELYRVALQKGGVDADTVNTRLGIALARSGDKEGAKAAFQAVKTPPRSDIAAWWIDFLDHPPVG</sequence>
<reference evidence="2 3" key="1">
    <citation type="submission" date="2017-09" db="EMBL/GenBank/DDBJ databases">
        <title>Sphingomonas ginsenosidimutans KACC 14949, whole genome shotgun sequence.</title>
        <authorList>
            <person name="Feng G."/>
            <person name="Zhu H."/>
        </authorList>
    </citation>
    <scope>NUCLEOTIDE SEQUENCE [LARGE SCALE GENOMIC DNA]</scope>
    <source>
        <strain evidence="2 3">KACC 14949</strain>
    </source>
</reference>
<gene>
    <name evidence="2" type="ORF">COA17_11990</name>
</gene>
<evidence type="ECO:0000313" key="3">
    <source>
        <dbReference type="Proteomes" id="UP000218784"/>
    </source>
</evidence>
<evidence type="ECO:0008006" key="4">
    <source>
        <dbReference type="Google" id="ProtNLM"/>
    </source>
</evidence>
<organism evidence="2 3">
    <name type="scientific">Sphingomonas ginsenosidimutans</name>
    <dbReference type="NCBI Taxonomy" id="862134"/>
    <lineage>
        <taxon>Bacteria</taxon>
        <taxon>Pseudomonadati</taxon>
        <taxon>Pseudomonadota</taxon>
        <taxon>Alphaproteobacteria</taxon>
        <taxon>Sphingomonadales</taxon>
        <taxon>Sphingomonadaceae</taxon>
        <taxon>Sphingomonas</taxon>
    </lineage>
</organism>
<keyword evidence="3" id="KW-1185">Reference proteome</keyword>
<protein>
    <recommendedName>
        <fullName evidence="4">Tetratricopeptide repeat protein</fullName>
    </recommendedName>
</protein>
<name>A0A2A4HWU8_9SPHN</name>
<dbReference type="RefSeq" id="WP_096612674.1">
    <property type="nucleotide sequence ID" value="NZ_NWVD01000004.1"/>
</dbReference>
<dbReference type="SUPFAM" id="SSF81901">
    <property type="entry name" value="HCP-like"/>
    <property type="match status" value="1"/>
</dbReference>
<feature type="chain" id="PRO_5011974771" description="Tetratricopeptide repeat protein" evidence="1">
    <location>
        <begin position="28"/>
        <end position="424"/>
    </location>
</feature>
<dbReference type="Gene3D" id="1.25.40.10">
    <property type="entry name" value="Tetratricopeptide repeat domain"/>
    <property type="match status" value="1"/>
</dbReference>
<dbReference type="AlphaFoldDB" id="A0A2A4HWU8"/>
<evidence type="ECO:0000313" key="2">
    <source>
        <dbReference type="EMBL" id="PCG08840.1"/>
    </source>
</evidence>
<keyword evidence="1" id="KW-0732">Signal</keyword>
<evidence type="ECO:0000256" key="1">
    <source>
        <dbReference type="SAM" id="SignalP"/>
    </source>
</evidence>
<dbReference type="EMBL" id="NWVD01000004">
    <property type="protein sequence ID" value="PCG08840.1"/>
    <property type="molecule type" value="Genomic_DNA"/>
</dbReference>